<feature type="region of interest" description="Disordered" evidence="1">
    <location>
        <begin position="256"/>
        <end position="282"/>
    </location>
</feature>
<feature type="compositionally biased region" description="Basic residues" evidence="1">
    <location>
        <begin position="90"/>
        <end position="109"/>
    </location>
</feature>
<name>A0A375G8M1_9BURK</name>
<feature type="compositionally biased region" description="Low complexity" evidence="1">
    <location>
        <begin position="45"/>
        <end position="56"/>
    </location>
</feature>
<accession>A0A375G8M1</accession>
<proteinExistence type="predicted"/>
<dbReference type="EMBL" id="OGUS01000120">
    <property type="protein sequence ID" value="SPC14129.1"/>
    <property type="molecule type" value="Genomic_DNA"/>
</dbReference>
<feature type="compositionally biased region" description="Low complexity" evidence="1">
    <location>
        <begin position="75"/>
        <end position="89"/>
    </location>
</feature>
<feature type="region of interest" description="Disordered" evidence="1">
    <location>
        <begin position="45"/>
        <end position="156"/>
    </location>
</feature>
<gene>
    <name evidence="2" type="ORF">CO2235_20119</name>
</gene>
<evidence type="ECO:0000313" key="2">
    <source>
        <dbReference type="EMBL" id="SPC14129.1"/>
    </source>
</evidence>
<evidence type="ECO:0000256" key="1">
    <source>
        <dbReference type="SAM" id="MobiDB-lite"/>
    </source>
</evidence>
<dbReference type="Proteomes" id="UP000256862">
    <property type="component" value="Chromosome CO2235"/>
</dbReference>
<organism evidence="2">
    <name type="scientific">Cupriavidus oxalaticus</name>
    <dbReference type="NCBI Taxonomy" id="96344"/>
    <lineage>
        <taxon>Bacteria</taxon>
        <taxon>Pseudomonadati</taxon>
        <taxon>Pseudomonadota</taxon>
        <taxon>Betaproteobacteria</taxon>
        <taxon>Burkholderiales</taxon>
        <taxon>Burkholderiaceae</taxon>
        <taxon>Cupriavidus</taxon>
    </lineage>
</organism>
<dbReference type="AlphaFoldDB" id="A0A375G8M1"/>
<reference evidence="2" key="1">
    <citation type="submission" date="2018-01" db="EMBL/GenBank/DDBJ databases">
        <authorList>
            <person name="Clerissi C."/>
        </authorList>
    </citation>
    <scope>NUCLEOTIDE SEQUENCE</scope>
    <source>
        <strain evidence="2">Cupriavidus oxalaticus LMG 2235</strain>
    </source>
</reference>
<protein>
    <submittedName>
        <fullName evidence="2">Uncharacterized protein</fullName>
    </submittedName>
</protein>
<sequence>MAEPEGQAAGGAGHLHHPVGHAQHCRVQVVQAVPEFVQPDQNRFARSAAAAAAPRPVRSHRRHGAGAAGNGGGSRQAADGRARRPAAGPARHRGRPLRARARTAVRRPGRNAGGRNAGVAPAQIQLPGHGPARLGQRADPLRGRADQPGSAAQVPDLVPQPQRVPRAMRRADLHGRAAAVQAGEAGGVCALHAAWGAGYQSVPDELQYGLAGQQEECAAVGVFKRYQFAPLSRKHAGEGTGVLDLKRHRRPPALRAGLKTPCATSPLGLHRPPGTPLQRAAR</sequence>
<comment type="caution">
    <text evidence="2">The sequence shown here is derived from an EMBL/GenBank/DDBJ whole genome shotgun (WGS) entry which is preliminary data.</text>
</comment>
<feature type="region of interest" description="Disordered" evidence="1">
    <location>
        <begin position="1"/>
        <end position="20"/>
    </location>
</feature>